<dbReference type="PANTHER" id="PTHR37478:SF2">
    <property type="entry name" value="UPF0251 PROTEIN TK0562"/>
    <property type="match status" value="1"/>
</dbReference>
<evidence type="ECO:0000256" key="2">
    <source>
        <dbReference type="HAMAP-Rule" id="MF_00674"/>
    </source>
</evidence>
<accession>A0A1F7VCB8</accession>
<comment type="caution">
    <text evidence="3">The sequence shown here is derived from an EMBL/GenBank/DDBJ whole genome shotgun (WGS) entry which is preliminary data.</text>
</comment>
<reference evidence="3 4" key="1">
    <citation type="journal article" date="2016" name="Nat. Commun.">
        <title>Thousands of microbial genomes shed light on interconnected biogeochemical processes in an aquifer system.</title>
        <authorList>
            <person name="Anantharaman K."/>
            <person name="Brown C.T."/>
            <person name="Hug L.A."/>
            <person name="Sharon I."/>
            <person name="Castelle C.J."/>
            <person name="Probst A.J."/>
            <person name="Thomas B.C."/>
            <person name="Singh A."/>
            <person name="Wilkins M.J."/>
            <person name="Karaoz U."/>
            <person name="Brodie E.L."/>
            <person name="Williams K.H."/>
            <person name="Hubbard S.S."/>
            <person name="Banfield J.F."/>
        </authorList>
    </citation>
    <scope>NUCLEOTIDE SEQUENCE [LARGE SCALE GENOMIC DNA]</scope>
</reference>
<dbReference type="EMBL" id="MGER01000066">
    <property type="protein sequence ID" value="OGL87657.1"/>
    <property type="molecule type" value="Genomic_DNA"/>
</dbReference>
<dbReference type="Pfam" id="PF02001">
    <property type="entry name" value="DUF134"/>
    <property type="match status" value="1"/>
</dbReference>
<protein>
    <recommendedName>
        <fullName evidence="2">UPF0251 protein A3I42_02840</fullName>
    </recommendedName>
</protein>
<organism evidence="3 4">
    <name type="scientific">Candidatus Uhrbacteria bacterium RIFCSPLOWO2_02_FULL_49_11</name>
    <dbReference type="NCBI Taxonomy" id="1802409"/>
    <lineage>
        <taxon>Bacteria</taxon>
        <taxon>Candidatus Uhriibacteriota</taxon>
    </lineage>
</organism>
<comment type="similarity">
    <text evidence="1 2">Belongs to the UPF0251 family.</text>
</comment>
<proteinExistence type="inferred from homology"/>
<dbReference type="Gene3D" id="1.10.10.60">
    <property type="entry name" value="Homeodomain-like"/>
    <property type="match status" value="1"/>
</dbReference>
<dbReference type="PANTHER" id="PTHR37478">
    <property type="match status" value="1"/>
</dbReference>
<gene>
    <name evidence="3" type="ORF">A3I42_02840</name>
</gene>
<evidence type="ECO:0000256" key="1">
    <source>
        <dbReference type="ARBA" id="ARBA00009350"/>
    </source>
</evidence>
<evidence type="ECO:0000313" key="4">
    <source>
        <dbReference type="Proteomes" id="UP000178264"/>
    </source>
</evidence>
<dbReference type="Proteomes" id="UP000178264">
    <property type="component" value="Unassembled WGS sequence"/>
</dbReference>
<evidence type="ECO:0000313" key="3">
    <source>
        <dbReference type="EMBL" id="OGL87657.1"/>
    </source>
</evidence>
<dbReference type="SUPFAM" id="SSF88659">
    <property type="entry name" value="Sigma3 and sigma4 domains of RNA polymerase sigma factors"/>
    <property type="match status" value="1"/>
</dbReference>
<dbReference type="InterPro" id="IPR013324">
    <property type="entry name" value="RNA_pol_sigma_r3/r4-like"/>
</dbReference>
<dbReference type="HAMAP" id="MF_00674">
    <property type="entry name" value="UPF0251"/>
    <property type="match status" value="1"/>
</dbReference>
<sequence>MARPQKTRCVNYEPEAVYFKPRGVPLSLLEEVVLSLDEMEAIRLKYVEGLDQVACAKRMKVSQSTLQRILTSANRKIAQALTQGKAIKIEGGIVRLVKK</sequence>
<dbReference type="InterPro" id="IPR002852">
    <property type="entry name" value="UPF0251"/>
</dbReference>
<dbReference type="AlphaFoldDB" id="A0A1F7VCB8"/>
<name>A0A1F7VCB8_9BACT</name>